<feature type="region of interest" description="Disordered" evidence="9">
    <location>
        <begin position="782"/>
        <end position="855"/>
    </location>
</feature>
<dbReference type="GO" id="GO:0008270">
    <property type="term" value="F:zinc ion binding"/>
    <property type="evidence" value="ECO:0007669"/>
    <property type="project" value="UniProtKB-KW"/>
</dbReference>
<feature type="compositionally biased region" description="Polar residues" evidence="9">
    <location>
        <begin position="808"/>
        <end position="831"/>
    </location>
</feature>
<evidence type="ECO:0000313" key="11">
    <source>
        <dbReference type="EMBL" id="ESZ90573.1"/>
    </source>
</evidence>
<dbReference type="AlphaFoldDB" id="W9C4D6"/>
<evidence type="ECO:0000313" key="12">
    <source>
        <dbReference type="Proteomes" id="UP000019487"/>
    </source>
</evidence>
<dbReference type="SMART" id="SM00355">
    <property type="entry name" value="ZnF_C2H2"/>
    <property type="match status" value="6"/>
</dbReference>
<keyword evidence="7" id="KW-0539">Nucleus</keyword>
<comment type="subcellular location">
    <subcellularLocation>
        <location evidence="1">Nucleus</location>
    </subcellularLocation>
</comment>
<evidence type="ECO:0000256" key="5">
    <source>
        <dbReference type="ARBA" id="ARBA00023015"/>
    </source>
</evidence>
<feature type="compositionally biased region" description="Basic and acidic residues" evidence="9">
    <location>
        <begin position="837"/>
        <end position="854"/>
    </location>
</feature>
<evidence type="ECO:0000256" key="7">
    <source>
        <dbReference type="ARBA" id="ARBA00023242"/>
    </source>
</evidence>
<dbReference type="GO" id="GO:0006357">
    <property type="term" value="P:regulation of transcription by RNA polymerase II"/>
    <property type="evidence" value="ECO:0007669"/>
    <property type="project" value="TreeGrafter"/>
</dbReference>
<name>W9C4D6_SCLBF</name>
<feature type="region of interest" description="Disordered" evidence="9">
    <location>
        <begin position="152"/>
        <end position="176"/>
    </location>
</feature>
<organism evidence="11 12">
    <name type="scientific">Sclerotinia borealis (strain F-4128)</name>
    <dbReference type="NCBI Taxonomy" id="1432307"/>
    <lineage>
        <taxon>Eukaryota</taxon>
        <taxon>Fungi</taxon>
        <taxon>Dikarya</taxon>
        <taxon>Ascomycota</taxon>
        <taxon>Pezizomycotina</taxon>
        <taxon>Leotiomycetes</taxon>
        <taxon>Helotiales</taxon>
        <taxon>Sclerotiniaceae</taxon>
        <taxon>Sclerotinia</taxon>
    </lineage>
</organism>
<sequence>MSLHLNYYRNGSHPRQYYPSPPSMHTSDSGYGGSTRGEMGPPSLDFPPQPIEIDLSNSRTLPSPSPSSSMAWEPPSFPSHGFSDLSSPYGPISRIQQLPMDRTTGQAPLLQWYADNDGPWYPKTISDPISEERTSIKVRSSIRAPVAFGGPYRQQEPLENGPFHFGAPPQSDSGYGTRRSVGNASIFSADVNDRDQDCQSLAGHVADYQPFQGLNEALQSRENRTTEAWPLHLPTSINSPGLFCPTCQKSVKTKSELKKHDLRHKKPFVCNYPGCIRTEGFSTTNDLDRHTKSKHPLATTSKAEPMKKYRCVVPGCKSKDKAWPRLDNFRSHLKRVHSNYLQPESIFEDIIRQAEFYEQSSLTQDISHSVEAPIQDTSHNREVNESSSKNQEAKINWKPIYPDLIQDLVTPVDTPMEKPFVADINASSTIVLGPNNTFSGSHTRDTVQPSELLRTPIEVINKITLESVLSTPVGKNSALDRNLDHVSCPSVERNPLPSAGKATRHSSVSATDAAITEVIRTALAEAKSSSDISALPMGRKVLPNGKSSSVDSWGTTTDKDACLLDESNKTISSPTVDSLDQDKAVEVFKTLQKLGYTIQKDPNHTAPIQNTVSVAGNRSNNQISCQVCKRFRGRPCELKKHMKRHERPYGCTFLTCKKTFGSKNDWKRHENSQHFHLETWRCDKEKPEGGACAKVSYRRQLFQEHFRKEHDIVDQDDVKINVEACHIGRNCQARFWCGFCQKLIDLRKKGLEAWTERFDHIDDHFMGRRGLDKQGIRDWIPLDIDKPEGDVSSPHSLGGSSPKGDGGESSTDSINDSGRSSPESVGSTGASSALAGKEPKISKKRRSSDDESGRPTKYTKYMEIVYCCQCTDDPGRTLTLSPKCTSCNHHYCNDCKRDSIGSREES</sequence>
<protein>
    <recommendedName>
        <fullName evidence="10">C2H2-type domain-containing protein</fullName>
    </recommendedName>
</protein>
<feature type="region of interest" description="Disordered" evidence="9">
    <location>
        <begin position="370"/>
        <end position="392"/>
    </location>
</feature>
<evidence type="ECO:0000256" key="2">
    <source>
        <dbReference type="ARBA" id="ARBA00022723"/>
    </source>
</evidence>
<keyword evidence="5" id="KW-0805">Transcription regulation</keyword>
<dbReference type="Gene3D" id="3.30.160.60">
    <property type="entry name" value="Classic Zinc Finger"/>
    <property type="match status" value="2"/>
</dbReference>
<evidence type="ECO:0000256" key="6">
    <source>
        <dbReference type="ARBA" id="ARBA00023163"/>
    </source>
</evidence>
<dbReference type="InterPro" id="IPR013087">
    <property type="entry name" value="Znf_C2H2_type"/>
</dbReference>
<dbReference type="PANTHER" id="PTHR46179:SF13">
    <property type="entry name" value="C2H2-TYPE DOMAIN-CONTAINING PROTEIN"/>
    <property type="match status" value="1"/>
</dbReference>
<dbReference type="Proteomes" id="UP000019487">
    <property type="component" value="Unassembled WGS sequence"/>
</dbReference>
<dbReference type="PROSITE" id="PS50157">
    <property type="entry name" value="ZINC_FINGER_C2H2_2"/>
    <property type="match status" value="1"/>
</dbReference>
<comment type="caution">
    <text evidence="11">The sequence shown here is derived from an EMBL/GenBank/DDBJ whole genome shotgun (WGS) entry which is preliminary data.</text>
</comment>
<dbReference type="InterPro" id="IPR051061">
    <property type="entry name" value="Zinc_finger_trans_reg"/>
</dbReference>
<dbReference type="EMBL" id="AYSA01000604">
    <property type="protein sequence ID" value="ESZ90573.1"/>
    <property type="molecule type" value="Genomic_DNA"/>
</dbReference>
<evidence type="ECO:0000256" key="4">
    <source>
        <dbReference type="ARBA" id="ARBA00022833"/>
    </source>
</evidence>
<keyword evidence="2" id="KW-0479">Metal-binding</keyword>
<gene>
    <name evidence="11" type="ORF">SBOR_9041</name>
</gene>
<dbReference type="HOGENOM" id="CLU_015024_0_0_1"/>
<keyword evidence="12" id="KW-1185">Reference proteome</keyword>
<keyword evidence="3 8" id="KW-0863">Zinc-finger</keyword>
<feature type="compositionally biased region" description="Low complexity" evidence="9">
    <location>
        <begin position="56"/>
        <end position="74"/>
    </location>
</feature>
<evidence type="ECO:0000256" key="3">
    <source>
        <dbReference type="ARBA" id="ARBA00022771"/>
    </source>
</evidence>
<proteinExistence type="predicted"/>
<feature type="domain" description="C2H2-type" evidence="10">
    <location>
        <begin position="649"/>
        <end position="679"/>
    </location>
</feature>
<keyword evidence="6" id="KW-0804">Transcription</keyword>
<dbReference type="PROSITE" id="PS00028">
    <property type="entry name" value="ZINC_FINGER_C2H2_1"/>
    <property type="match status" value="2"/>
</dbReference>
<dbReference type="OrthoDB" id="6077919at2759"/>
<evidence type="ECO:0000256" key="9">
    <source>
        <dbReference type="SAM" id="MobiDB-lite"/>
    </source>
</evidence>
<evidence type="ECO:0000256" key="8">
    <source>
        <dbReference type="PROSITE-ProRule" id="PRU00042"/>
    </source>
</evidence>
<evidence type="ECO:0000256" key="1">
    <source>
        <dbReference type="ARBA" id="ARBA00004123"/>
    </source>
</evidence>
<accession>W9C4D6</accession>
<keyword evidence="4" id="KW-0862">Zinc</keyword>
<dbReference type="GO" id="GO:0005634">
    <property type="term" value="C:nucleus"/>
    <property type="evidence" value="ECO:0007669"/>
    <property type="project" value="UniProtKB-SubCell"/>
</dbReference>
<dbReference type="STRING" id="1432307.W9C4D6"/>
<feature type="region of interest" description="Disordered" evidence="9">
    <location>
        <begin position="11"/>
        <end position="76"/>
    </location>
</feature>
<evidence type="ECO:0000259" key="10">
    <source>
        <dbReference type="PROSITE" id="PS50157"/>
    </source>
</evidence>
<dbReference type="PANTHER" id="PTHR46179">
    <property type="entry name" value="ZINC FINGER PROTEIN"/>
    <property type="match status" value="1"/>
</dbReference>
<reference evidence="11 12" key="1">
    <citation type="journal article" date="2014" name="Genome Announc.">
        <title>Draft genome sequence of Sclerotinia borealis, a psychrophilic plant pathogenic fungus.</title>
        <authorList>
            <person name="Mardanov A.V."/>
            <person name="Beletsky A.V."/>
            <person name="Kadnikov V.V."/>
            <person name="Ignatov A.N."/>
            <person name="Ravin N.V."/>
        </authorList>
    </citation>
    <scope>NUCLEOTIDE SEQUENCE [LARGE SCALE GENOMIC DNA]</scope>
    <source>
        <strain evidence="12">F-4157</strain>
    </source>
</reference>